<name>A0A235FE67_9BACL</name>
<dbReference type="Pfam" id="PF01566">
    <property type="entry name" value="Nramp"/>
    <property type="match status" value="1"/>
</dbReference>
<feature type="transmembrane region" description="Helical" evidence="5">
    <location>
        <begin position="369"/>
        <end position="392"/>
    </location>
</feature>
<evidence type="ECO:0000256" key="4">
    <source>
        <dbReference type="ARBA" id="ARBA00023136"/>
    </source>
</evidence>
<gene>
    <name evidence="6" type="ORF">CGZ90_06920</name>
</gene>
<evidence type="ECO:0000256" key="1">
    <source>
        <dbReference type="ARBA" id="ARBA00004141"/>
    </source>
</evidence>
<accession>A0A235FE67</accession>
<dbReference type="GO" id="GO:0034755">
    <property type="term" value="P:iron ion transmembrane transport"/>
    <property type="evidence" value="ECO:0007669"/>
    <property type="project" value="TreeGrafter"/>
</dbReference>
<sequence>MKDNQQKNRWSVLLGAAFLMATSAIGPGFLTQTTVFTEQLLASFGFIILISILLDIGVQLNVWRIIAVSEKRAQDIANILLPGLGTLLAILIVIGGLAFNIANIGGAGLGVNVLFPGMSPIMGAVASAVIAIGIFLVKEAGKLMDKFTQILGFLMIALTLYVAFASSPPVGEAAYRTFVPEKIDMIAIVTLVGGTVGGYITFAGGHRLLEAGVTGRSALREVTNGAVSGILIASLMRIMLFLAALGVVSQGIQLNPDNPPASVFQLAAGNIGYKLFGLVMWAAAITSVVGSAYTSVSFIKTLHPVIKKYEKTIIVIFIILSTAVFAAIGKPVKLLILVGALNGFILPLSLGVMLLAAHKKSIIGDYRHPKWLTIFGIIILAVMAYMSVYTIMNITL</sequence>
<reference evidence="6 7" key="1">
    <citation type="submission" date="2017-07" db="EMBL/GenBank/DDBJ databases">
        <title>Fictibacillus sp. nov. GDSW-R2A3 Genome sequencing and assembly.</title>
        <authorList>
            <person name="Mayilraj S."/>
        </authorList>
    </citation>
    <scope>NUCLEOTIDE SEQUENCE [LARGE SCALE GENOMIC DNA]</scope>
    <source>
        <strain evidence="6 7">GDSW-R2A3</strain>
    </source>
</reference>
<dbReference type="RefSeq" id="WP_094251573.1">
    <property type="nucleotide sequence ID" value="NZ_JBHLXL010000001.1"/>
</dbReference>
<dbReference type="GO" id="GO:0005886">
    <property type="term" value="C:plasma membrane"/>
    <property type="evidence" value="ECO:0007669"/>
    <property type="project" value="TreeGrafter"/>
</dbReference>
<evidence type="ECO:0000256" key="5">
    <source>
        <dbReference type="SAM" id="Phobius"/>
    </source>
</evidence>
<evidence type="ECO:0000256" key="3">
    <source>
        <dbReference type="ARBA" id="ARBA00022989"/>
    </source>
</evidence>
<feature type="transmembrane region" description="Helical" evidence="5">
    <location>
        <begin position="334"/>
        <end position="357"/>
    </location>
</feature>
<feature type="transmembrane region" description="Helical" evidence="5">
    <location>
        <begin position="311"/>
        <end position="328"/>
    </location>
</feature>
<comment type="subcellular location">
    <subcellularLocation>
        <location evidence="1">Membrane</location>
        <topology evidence="1">Multi-pass membrane protein</topology>
    </subcellularLocation>
</comment>
<keyword evidence="4 5" id="KW-0472">Membrane</keyword>
<dbReference type="EMBL" id="NOII01000001">
    <property type="protein sequence ID" value="OYD59611.1"/>
    <property type="molecule type" value="Genomic_DNA"/>
</dbReference>
<dbReference type="PANTHER" id="PTHR11706">
    <property type="entry name" value="SOLUTE CARRIER PROTEIN FAMILY 11 MEMBER"/>
    <property type="match status" value="1"/>
</dbReference>
<feature type="transmembrane region" description="Helical" evidence="5">
    <location>
        <begin position="42"/>
        <end position="67"/>
    </location>
</feature>
<feature type="transmembrane region" description="Helical" evidence="5">
    <location>
        <begin position="185"/>
        <end position="205"/>
    </location>
</feature>
<keyword evidence="2 5" id="KW-0812">Transmembrane</keyword>
<dbReference type="GO" id="GO:0005384">
    <property type="term" value="F:manganese ion transmembrane transporter activity"/>
    <property type="evidence" value="ECO:0007669"/>
    <property type="project" value="TreeGrafter"/>
</dbReference>
<evidence type="ECO:0000313" key="6">
    <source>
        <dbReference type="EMBL" id="OYD59611.1"/>
    </source>
</evidence>
<keyword evidence="3 5" id="KW-1133">Transmembrane helix</keyword>
<feature type="transmembrane region" description="Helical" evidence="5">
    <location>
        <begin position="147"/>
        <end position="165"/>
    </location>
</feature>
<evidence type="ECO:0000313" key="7">
    <source>
        <dbReference type="Proteomes" id="UP000215059"/>
    </source>
</evidence>
<dbReference type="GO" id="GO:0015086">
    <property type="term" value="F:cadmium ion transmembrane transporter activity"/>
    <property type="evidence" value="ECO:0007669"/>
    <property type="project" value="TreeGrafter"/>
</dbReference>
<feature type="transmembrane region" description="Helical" evidence="5">
    <location>
        <begin position="226"/>
        <end position="252"/>
    </location>
</feature>
<evidence type="ECO:0008006" key="8">
    <source>
        <dbReference type="Google" id="ProtNLM"/>
    </source>
</evidence>
<protein>
    <recommendedName>
        <fullName evidence="8">Divalent metal cation transporter</fullName>
    </recommendedName>
</protein>
<feature type="transmembrane region" description="Helical" evidence="5">
    <location>
        <begin position="79"/>
        <end position="101"/>
    </location>
</feature>
<dbReference type="Proteomes" id="UP000215059">
    <property type="component" value="Unassembled WGS sequence"/>
</dbReference>
<evidence type="ECO:0000256" key="2">
    <source>
        <dbReference type="ARBA" id="ARBA00022692"/>
    </source>
</evidence>
<dbReference type="InterPro" id="IPR001046">
    <property type="entry name" value="NRAMP_fam"/>
</dbReference>
<dbReference type="AlphaFoldDB" id="A0A235FE67"/>
<feature type="transmembrane region" description="Helical" evidence="5">
    <location>
        <begin position="113"/>
        <end position="135"/>
    </location>
</feature>
<keyword evidence="7" id="KW-1185">Reference proteome</keyword>
<comment type="caution">
    <text evidence="6">The sequence shown here is derived from an EMBL/GenBank/DDBJ whole genome shotgun (WGS) entry which is preliminary data.</text>
</comment>
<feature type="transmembrane region" description="Helical" evidence="5">
    <location>
        <begin position="12"/>
        <end position="30"/>
    </location>
</feature>
<dbReference type="OrthoDB" id="141480at2"/>
<organism evidence="6 7">
    <name type="scientific">Fictibacillus aquaticus</name>
    <dbReference type="NCBI Taxonomy" id="2021314"/>
    <lineage>
        <taxon>Bacteria</taxon>
        <taxon>Bacillati</taxon>
        <taxon>Bacillota</taxon>
        <taxon>Bacilli</taxon>
        <taxon>Bacillales</taxon>
        <taxon>Fictibacillaceae</taxon>
        <taxon>Fictibacillus</taxon>
    </lineage>
</organism>
<proteinExistence type="predicted"/>
<dbReference type="PANTHER" id="PTHR11706:SF2">
    <property type="entry name" value="TRANSPORTER PROTEIN"/>
    <property type="match status" value="1"/>
</dbReference>
<feature type="transmembrane region" description="Helical" evidence="5">
    <location>
        <begin position="272"/>
        <end position="299"/>
    </location>
</feature>